<dbReference type="AlphaFoldDB" id="A0A1Y5PJA6"/>
<dbReference type="NCBIfam" id="TIGR02276">
    <property type="entry name" value="beta_rpt_yvtn"/>
    <property type="match status" value="3"/>
</dbReference>
<dbReference type="SMART" id="SM00564">
    <property type="entry name" value="PQQ"/>
    <property type="match status" value="4"/>
</dbReference>
<reference evidence="5" key="1">
    <citation type="submission" date="2016-03" db="EMBL/GenBank/DDBJ databases">
        <authorList>
            <person name="Ploux O."/>
        </authorList>
    </citation>
    <scope>NUCLEOTIDE SEQUENCE</scope>
    <source>
        <strain evidence="5">UC10</strain>
    </source>
</reference>
<dbReference type="SUPFAM" id="SSF56973">
    <property type="entry name" value="Aerolisin/ETX pore-forming domain"/>
    <property type="match status" value="1"/>
</dbReference>
<feature type="compositionally biased region" description="Low complexity" evidence="2">
    <location>
        <begin position="30"/>
        <end position="52"/>
    </location>
</feature>
<dbReference type="InterPro" id="IPR018391">
    <property type="entry name" value="PQQ_b-propeller_rpt"/>
</dbReference>
<feature type="signal peptide" evidence="3">
    <location>
        <begin position="1"/>
        <end position="32"/>
    </location>
</feature>
<dbReference type="Pfam" id="PF17963">
    <property type="entry name" value="Big_9"/>
    <property type="match status" value="1"/>
</dbReference>
<accession>A0A1Y5PJA6</accession>
<dbReference type="SUPFAM" id="SSF63829">
    <property type="entry name" value="Calcium-dependent phosphotriesterase"/>
    <property type="match status" value="1"/>
</dbReference>
<dbReference type="InterPro" id="IPR015943">
    <property type="entry name" value="WD40/YVTN_repeat-like_dom_sf"/>
</dbReference>
<gene>
    <name evidence="5" type="ORF">MHPYR_600017</name>
</gene>
<dbReference type="SUPFAM" id="SSF51004">
    <property type="entry name" value="C-terminal (heme d1) domain of cytochrome cd1-nitrite reductase"/>
    <property type="match status" value="1"/>
</dbReference>
<feature type="domain" description="YNCE-like beta-propeller" evidence="4">
    <location>
        <begin position="348"/>
        <end position="484"/>
    </location>
</feature>
<dbReference type="EMBL" id="FLQS01000057">
    <property type="protein sequence ID" value="SBS78763.1"/>
    <property type="molecule type" value="Genomic_DNA"/>
</dbReference>
<organism evidence="5">
    <name type="scientific">uncultured Mycobacterium sp</name>
    <dbReference type="NCBI Taxonomy" id="171292"/>
    <lineage>
        <taxon>Bacteria</taxon>
        <taxon>Bacillati</taxon>
        <taxon>Actinomycetota</taxon>
        <taxon>Actinomycetes</taxon>
        <taxon>Mycobacteriales</taxon>
        <taxon>Mycobacteriaceae</taxon>
        <taxon>Mycobacterium</taxon>
        <taxon>environmental samples</taxon>
    </lineage>
</organism>
<evidence type="ECO:0000256" key="1">
    <source>
        <dbReference type="ARBA" id="ARBA00022729"/>
    </source>
</evidence>
<keyword evidence="1 3" id="KW-0732">Signal</keyword>
<dbReference type="InterPro" id="IPR048433">
    <property type="entry name" value="YNCE-like_beta-prop"/>
</dbReference>
<dbReference type="InterPro" id="IPR011964">
    <property type="entry name" value="YVTN_b-propeller_repeat"/>
</dbReference>
<dbReference type="Gene3D" id="2.130.10.10">
    <property type="entry name" value="YVTN repeat-like/Quinoprotein amine dehydrogenase"/>
    <property type="match status" value="4"/>
</dbReference>
<dbReference type="PANTHER" id="PTHR47197:SF3">
    <property type="entry name" value="DIHYDRO-HEME D1 DEHYDROGENASE"/>
    <property type="match status" value="1"/>
</dbReference>
<evidence type="ECO:0000313" key="5">
    <source>
        <dbReference type="EMBL" id="SBS78763.1"/>
    </source>
</evidence>
<evidence type="ECO:0000259" key="4">
    <source>
        <dbReference type="Pfam" id="PF21783"/>
    </source>
</evidence>
<evidence type="ECO:0000256" key="3">
    <source>
        <dbReference type="SAM" id="SignalP"/>
    </source>
</evidence>
<feature type="compositionally biased region" description="Polar residues" evidence="2">
    <location>
        <begin position="53"/>
        <end position="63"/>
    </location>
</feature>
<dbReference type="InterPro" id="IPR011048">
    <property type="entry name" value="Haem_d1_sf"/>
</dbReference>
<evidence type="ECO:0000256" key="2">
    <source>
        <dbReference type="SAM" id="MobiDB-lite"/>
    </source>
</evidence>
<feature type="chain" id="PRO_5012283152" description="YNCE-like beta-propeller domain-containing protein" evidence="3">
    <location>
        <begin position="33"/>
        <end position="899"/>
    </location>
</feature>
<dbReference type="Pfam" id="PF21783">
    <property type="entry name" value="YNCE"/>
    <property type="match status" value="1"/>
</dbReference>
<feature type="compositionally biased region" description="Polar residues" evidence="2">
    <location>
        <begin position="74"/>
        <end position="83"/>
    </location>
</feature>
<feature type="region of interest" description="Disordered" evidence="2">
    <location>
        <begin position="27"/>
        <end position="100"/>
    </location>
</feature>
<name>A0A1Y5PJA6_9MYCO</name>
<dbReference type="PANTHER" id="PTHR47197">
    <property type="entry name" value="PROTEIN NIRF"/>
    <property type="match status" value="1"/>
</dbReference>
<protein>
    <recommendedName>
        <fullName evidence="4">YNCE-like beta-propeller domain-containing protein</fullName>
    </recommendedName>
</protein>
<dbReference type="InterPro" id="IPR051200">
    <property type="entry name" value="Host-pathogen_enzymatic-act"/>
</dbReference>
<proteinExistence type="predicted"/>
<sequence length="899" mass="91941">MSSKPNTCWTRGMAAIAGLGLAAFTSHGVASAEPSQTSQASSTSNSASAKSPRTGQTPRSRNSVKTHDGADAGPSNSTQTAERATSRRRPTEAGRISVPTKPIQQLTTAGPPALTALPSPPPPAEVIEAVVVGIPLVAARIANVVLTGVTGYLQALTGPKQTYPPSFWALAAYVRREIGDTVESTFLNGTPKAAPIQLVQGPSGVIGTLNVVNPNGDRLAYTVVTQPEHGTVVVNADGTYRYVPNADFGATGGTDVFAVAISDNTTVHFHLAGGTGDIITPVTVTVQPGGYGTVDVGRAPQAVAASRDGRQVFVTSSEDSTVTVYDVATKSVISTIEVGDLPSALAVTDSSVYVSNALGGSVSVIDRATNTVVKTIDVGADPTALALNANSTRLYVANGADGSVSIIDVAAAAVIGTVDVGSAPTALTVAPDGGRVYVAVNGPNNNDGAIAVLDTHTNTVTATYAIGGTPEALVVTPDGHRIYVATLGAVWALDAQTGAATSVIPTVSSPDALVLSGDGTRLYAGSADASTLAIIDTRTNKVLDSVAVDDLGGALAINADDTALYVPNLVGGSVTYLALTPGDQMPAVLDAQSTVTLLSVQLYNLTDQPVIVSHIQDASDNGGLHLGGPSLGTTIPVGGSVTVLGYVGDDYTGFGNTYIDVGYTLISQDATAQHLVSIRATLPPYSGLKVLPTVSCKVGNCLVTGTPPLGFAPWDMALYVLNPSGSAVAIPASNAQQQADILNAFCGESDGPAMSCAFTPTRQIDATSDPHPVGNSVSNDTTSPLTTKIYVQDSISQSDSVTITTKVGWKISDIINAEITAAYGHTWTSTHTFTQELDVEIQPGETVQVIGTAPVLRVYGDFTVEVGDTTFILKDVYFDSPNPDGSGNYHAVLVSPTND</sequence>